<dbReference type="PROSITE" id="PS00092">
    <property type="entry name" value="N6_MTASE"/>
    <property type="match status" value="1"/>
</dbReference>
<proteinExistence type="inferred from homology"/>
<dbReference type="PIRSF" id="PIRSF037167">
    <property type="entry name" value="Mtase_YfcB_prd"/>
    <property type="match status" value="1"/>
</dbReference>
<dbReference type="CDD" id="cd02440">
    <property type="entry name" value="AdoMet_MTases"/>
    <property type="match status" value="1"/>
</dbReference>
<dbReference type="GO" id="GO:0032259">
    <property type="term" value="P:methylation"/>
    <property type="evidence" value="ECO:0007669"/>
    <property type="project" value="UniProtKB-KW"/>
</dbReference>
<protein>
    <recommendedName>
        <fullName evidence="4">Ribosomal protein uL3 glutamine methyltransferase</fullName>
        <shortName evidence="4">uL3 MTase</shortName>
        <ecNumber evidence="4">2.1.1.298</ecNumber>
    </recommendedName>
    <alternativeName>
        <fullName evidence="4">N5-glutamine methyltransferase PrmB</fullName>
    </alternativeName>
</protein>
<accession>A0ABQ0A015</accession>
<keyword evidence="2 4" id="KW-0808">Transferase</keyword>
<dbReference type="PANTHER" id="PTHR47806:SF1">
    <property type="entry name" value="RIBOSOMAL PROTEIN UL3 GLUTAMINE METHYLTRANSFERASE"/>
    <property type="match status" value="1"/>
</dbReference>
<comment type="caution">
    <text evidence="6">The sequence shown here is derived from an EMBL/GenBank/DDBJ whole genome shotgun (WGS) entry which is preliminary data.</text>
</comment>
<dbReference type="NCBIfam" id="TIGR00536">
    <property type="entry name" value="hemK_fam"/>
    <property type="match status" value="1"/>
</dbReference>
<organism evidence="6 7">
    <name type="scientific">Thalassolituus maritimus</name>
    <dbReference type="NCBI Taxonomy" id="484498"/>
    <lineage>
        <taxon>Bacteria</taxon>
        <taxon>Pseudomonadati</taxon>
        <taxon>Pseudomonadota</taxon>
        <taxon>Gammaproteobacteria</taxon>
        <taxon>Oceanospirillales</taxon>
        <taxon>Oceanospirillaceae</taxon>
        <taxon>Thalassolituus</taxon>
    </lineage>
</organism>
<dbReference type="InterPro" id="IPR004556">
    <property type="entry name" value="HemK-like"/>
</dbReference>
<keyword evidence="6" id="KW-0689">Ribosomal protein</keyword>
<dbReference type="Proteomes" id="UP001481413">
    <property type="component" value="Unassembled WGS sequence"/>
</dbReference>
<feature type="domain" description="Methyltransferase small" evidence="5">
    <location>
        <begin position="135"/>
        <end position="216"/>
    </location>
</feature>
<keyword evidence="6" id="KW-0687">Ribonucleoprotein</keyword>
<reference evidence="6 7" key="1">
    <citation type="submission" date="2024-04" db="EMBL/GenBank/DDBJ databases">
        <title>Draft genome sequence of Thalassolituus maritimus NBRC 116585.</title>
        <authorList>
            <person name="Miyakawa T."/>
            <person name="Kusuya Y."/>
            <person name="Miura T."/>
        </authorList>
    </citation>
    <scope>NUCLEOTIDE SEQUENCE [LARGE SCALE GENOMIC DNA]</scope>
    <source>
        <strain evidence="6 7">5NW40-0001</strain>
    </source>
</reference>
<name>A0ABQ0A015_9GAMM</name>
<dbReference type="Gene3D" id="3.40.50.150">
    <property type="entry name" value="Vaccinia Virus protein VP39"/>
    <property type="match status" value="1"/>
</dbReference>
<dbReference type="SUPFAM" id="SSF53335">
    <property type="entry name" value="S-adenosyl-L-methionine-dependent methyltransferases"/>
    <property type="match status" value="1"/>
</dbReference>
<dbReference type="NCBIfam" id="TIGR03533">
    <property type="entry name" value="L3_gln_methyl"/>
    <property type="match status" value="1"/>
</dbReference>
<dbReference type="EMBL" id="BAABWH010000004">
    <property type="protein sequence ID" value="GAA6145746.1"/>
    <property type="molecule type" value="Genomic_DNA"/>
</dbReference>
<gene>
    <name evidence="4 6" type="primary">prmB</name>
    <name evidence="6" type="ORF">NBRC116585_18640</name>
</gene>
<dbReference type="EC" id="2.1.1.298" evidence="4"/>
<evidence type="ECO:0000256" key="1">
    <source>
        <dbReference type="ARBA" id="ARBA00022603"/>
    </source>
</evidence>
<dbReference type="Pfam" id="PF05175">
    <property type="entry name" value="MTS"/>
    <property type="match status" value="1"/>
</dbReference>
<dbReference type="PANTHER" id="PTHR47806">
    <property type="entry name" value="50S RIBOSOMAL PROTEIN L3 GLUTAMINE METHYLTRANSFERASE"/>
    <property type="match status" value="1"/>
</dbReference>
<keyword evidence="7" id="KW-1185">Reference proteome</keyword>
<evidence type="ECO:0000256" key="2">
    <source>
        <dbReference type="ARBA" id="ARBA00022679"/>
    </source>
</evidence>
<comment type="catalytic activity">
    <reaction evidence="4">
        <text>L-glutaminyl-[ribosomal protein uL3] + S-adenosyl-L-methionine = N(5)-methyl-L-glutaminyl-[ribosomal protein uL3] + S-adenosyl-L-homocysteine + H(+)</text>
        <dbReference type="Rhea" id="RHEA:45020"/>
        <dbReference type="Rhea" id="RHEA-COMP:11063"/>
        <dbReference type="Rhea" id="RHEA-COMP:11064"/>
        <dbReference type="ChEBI" id="CHEBI:15378"/>
        <dbReference type="ChEBI" id="CHEBI:30011"/>
        <dbReference type="ChEBI" id="CHEBI:57856"/>
        <dbReference type="ChEBI" id="CHEBI:59789"/>
        <dbReference type="ChEBI" id="CHEBI:61891"/>
        <dbReference type="EC" id="2.1.1.298"/>
    </reaction>
</comment>
<dbReference type="RefSeq" id="WP_353294813.1">
    <property type="nucleotide sequence ID" value="NZ_BAABWH010000004.1"/>
</dbReference>
<dbReference type="InterPro" id="IPR002052">
    <property type="entry name" value="DNA_methylase_N6_adenine_CS"/>
</dbReference>
<keyword evidence="3 4" id="KW-0949">S-adenosyl-L-methionine</keyword>
<keyword evidence="1 4" id="KW-0489">Methyltransferase</keyword>
<dbReference type="InterPro" id="IPR007848">
    <property type="entry name" value="Small_mtfrase_dom"/>
</dbReference>
<dbReference type="HAMAP" id="MF_02125">
    <property type="entry name" value="L3_methyltr_PrmB"/>
    <property type="match status" value="1"/>
</dbReference>
<dbReference type="InterPro" id="IPR017127">
    <property type="entry name" value="Ribosome_uL3_MTase"/>
</dbReference>
<dbReference type="GO" id="GO:0008168">
    <property type="term" value="F:methyltransferase activity"/>
    <property type="evidence" value="ECO:0007669"/>
    <property type="project" value="UniProtKB-KW"/>
</dbReference>
<evidence type="ECO:0000259" key="5">
    <source>
        <dbReference type="Pfam" id="PF05175"/>
    </source>
</evidence>
<sequence>MKFDQLAQEAINELSTVEDIIRWSVSRMAEHEVFFGHGTDNPWDEALYLVAHGLNLPWQLAEKWRHTRLTRSERERIIDLLRQRIRENIPTPYLTGEAWFCGKPYLVDERVLIPRSPIGELINNRFAPWWPQDKQPQRILDLCTGSGCIGIACAHEFVDASVELLDISFDALEIADANISMHGLEGRVSALHSDLLTAASGRYDIIVSNPPYVDADDMAELPREYRHEPELALAAGEDGLDLVRIMLAEVRDYLTDDGVFILEVGNSYPALQAAYPQLAFEWPEFEQGGHGVCVLRASDLDLIGA</sequence>
<dbReference type="InterPro" id="IPR029063">
    <property type="entry name" value="SAM-dependent_MTases_sf"/>
</dbReference>
<evidence type="ECO:0000313" key="7">
    <source>
        <dbReference type="Proteomes" id="UP001481413"/>
    </source>
</evidence>
<evidence type="ECO:0000256" key="3">
    <source>
        <dbReference type="ARBA" id="ARBA00022691"/>
    </source>
</evidence>
<dbReference type="Gene3D" id="1.10.8.10">
    <property type="entry name" value="DNA helicase RuvA subunit, C-terminal domain"/>
    <property type="match status" value="1"/>
</dbReference>
<dbReference type="GO" id="GO:0005840">
    <property type="term" value="C:ribosome"/>
    <property type="evidence" value="ECO:0007669"/>
    <property type="project" value="UniProtKB-KW"/>
</dbReference>
<comment type="similarity">
    <text evidence="4">Belongs to the protein N5-glutamine methyltransferase family. PrmB subfamily.</text>
</comment>
<comment type="function">
    <text evidence="4">Methylates ribosomal protein uL3 on a specific glutamine residue.</text>
</comment>
<evidence type="ECO:0000313" key="6">
    <source>
        <dbReference type="EMBL" id="GAA6145746.1"/>
    </source>
</evidence>
<evidence type="ECO:0000256" key="4">
    <source>
        <dbReference type="HAMAP-Rule" id="MF_02125"/>
    </source>
</evidence>